<evidence type="ECO:0000256" key="3">
    <source>
        <dbReference type="ARBA" id="ARBA00022824"/>
    </source>
</evidence>
<feature type="non-terminal residue" evidence="8">
    <location>
        <position position="1"/>
    </location>
</feature>
<dbReference type="AlphaFoldDB" id="A0AAV6M3K2"/>
<protein>
    <recommendedName>
        <fullName evidence="6">Reticulon-like protein</fullName>
    </recommendedName>
</protein>
<keyword evidence="3 6" id="KW-0256">Endoplasmic reticulum</keyword>
<feature type="transmembrane region" description="Helical" evidence="6">
    <location>
        <begin position="119"/>
        <end position="135"/>
    </location>
</feature>
<evidence type="ECO:0000256" key="4">
    <source>
        <dbReference type="ARBA" id="ARBA00022989"/>
    </source>
</evidence>
<dbReference type="EMBL" id="JAGKQH010000018">
    <property type="protein sequence ID" value="KAG6573940.1"/>
    <property type="molecule type" value="Genomic_DNA"/>
</dbReference>
<feature type="transmembrane region" description="Helical" evidence="6">
    <location>
        <begin position="141"/>
        <end position="160"/>
    </location>
</feature>
<dbReference type="GO" id="GO:0009617">
    <property type="term" value="P:response to bacterium"/>
    <property type="evidence" value="ECO:0007669"/>
    <property type="project" value="InterPro"/>
</dbReference>
<keyword evidence="2 6" id="KW-0812">Transmembrane</keyword>
<keyword evidence="4 6" id="KW-1133">Transmembrane helix</keyword>
<dbReference type="Pfam" id="PF02453">
    <property type="entry name" value="Reticulon"/>
    <property type="match status" value="1"/>
</dbReference>
<evidence type="ECO:0000256" key="5">
    <source>
        <dbReference type="ARBA" id="ARBA00023136"/>
    </source>
</evidence>
<dbReference type="PANTHER" id="PTHR10994">
    <property type="entry name" value="RETICULON"/>
    <property type="match status" value="1"/>
</dbReference>
<dbReference type="GO" id="GO:0005789">
    <property type="term" value="C:endoplasmic reticulum membrane"/>
    <property type="evidence" value="ECO:0007669"/>
    <property type="project" value="UniProtKB-SubCell"/>
</dbReference>
<reference evidence="8 9" key="1">
    <citation type="journal article" date="2021" name="Hortic Res">
        <title>The domestication of Cucurbita argyrosperma as revealed by the genome of its wild relative.</title>
        <authorList>
            <person name="Barrera-Redondo J."/>
            <person name="Sanchez-de la Vega G."/>
            <person name="Aguirre-Liguori J.A."/>
            <person name="Castellanos-Morales G."/>
            <person name="Gutierrez-Guerrero Y.T."/>
            <person name="Aguirre-Dugua X."/>
            <person name="Aguirre-Planter E."/>
            <person name="Tenaillon M.I."/>
            <person name="Lira-Saade R."/>
            <person name="Eguiarte L.E."/>
        </authorList>
    </citation>
    <scope>NUCLEOTIDE SEQUENCE [LARGE SCALE GENOMIC DNA]</scope>
    <source>
        <strain evidence="8">JBR-2021</strain>
    </source>
</reference>
<keyword evidence="9" id="KW-1185">Reference proteome</keyword>
<feature type="domain" description="Reticulon" evidence="7">
    <location>
        <begin position="109"/>
        <end position="289"/>
    </location>
</feature>
<dbReference type="InterPro" id="IPR003388">
    <property type="entry name" value="Reticulon"/>
</dbReference>
<sequence length="289" mass="33062">MPVEGVVHSVCFRQGGGLKEENIAVRLAGLARSFLDHEQIITIRNVYGKRTIRPELGYVKMKECESKRILTRKQCSMAKCSVLICSNALACLPGVHRTCNKVSDSTIPMAELMLWKKKRESAVMLAGISGVWLLLEVLDYHFVTLLCYLLIITMLLLFSWNKLALLINWAPPNVHDFEISNATFTRFFDTVNWLVHHFFQVSTGQNFKLFAMVMGSIWLVSLIGELTNSLNLIYIVFLSLQTVPIVLDKYEEEIHKLVSNLKSSMDTFFHTLHSNFLTKIPRRTHIKQT</sequence>
<comment type="subcellular location">
    <subcellularLocation>
        <location evidence="1 6">Endoplasmic reticulum membrane</location>
        <topology evidence="1 6">Multi-pass membrane protein</topology>
    </subcellularLocation>
</comment>
<evidence type="ECO:0000256" key="6">
    <source>
        <dbReference type="RuleBase" id="RU363132"/>
    </source>
</evidence>
<keyword evidence="5 6" id="KW-0472">Membrane</keyword>
<proteinExistence type="predicted"/>
<dbReference type="InterPro" id="IPR045064">
    <property type="entry name" value="Reticulon-like"/>
</dbReference>
<evidence type="ECO:0000259" key="7">
    <source>
        <dbReference type="PROSITE" id="PS50845"/>
    </source>
</evidence>
<comment type="caution">
    <text evidence="8">The sequence shown here is derived from an EMBL/GenBank/DDBJ whole genome shotgun (WGS) entry which is preliminary data.</text>
</comment>
<evidence type="ECO:0000313" key="8">
    <source>
        <dbReference type="EMBL" id="KAG6573940.1"/>
    </source>
</evidence>
<evidence type="ECO:0000256" key="1">
    <source>
        <dbReference type="ARBA" id="ARBA00004477"/>
    </source>
</evidence>
<evidence type="ECO:0000313" key="9">
    <source>
        <dbReference type="Proteomes" id="UP000685013"/>
    </source>
</evidence>
<dbReference type="Proteomes" id="UP000685013">
    <property type="component" value="Chromosome 18"/>
</dbReference>
<evidence type="ECO:0000256" key="2">
    <source>
        <dbReference type="ARBA" id="ARBA00022692"/>
    </source>
</evidence>
<name>A0AAV6M3K2_9ROSI</name>
<organism evidence="8 9">
    <name type="scientific">Cucurbita argyrosperma subsp. sororia</name>
    <dbReference type="NCBI Taxonomy" id="37648"/>
    <lineage>
        <taxon>Eukaryota</taxon>
        <taxon>Viridiplantae</taxon>
        <taxon>Streptophyta</taxon>
        <taxon>Embryophyta</taxon>
        <taxon>Tracheophyta</taxon>
        <taxon>Spermatophyta</taxon>
        <taxon>Magnoliopsida</taxon>
        <taxon>eudicotyledons</taxon>
        <taxon>Gunneridae</taxon>
        <taxon>Pentapetalae</taxon>
        <taxon>rosids</taxon>
        <taxon>fabids</taxon>
        <taxon>Cucurbitales</taxon>
        <taxon>Cucurbitaceae</taxon>
        <taxon>Cucurbiteae</taxon>
        <taxon>Cucurbita</taxon>
    </lineage>
</organism>
<gene>
    <name evidence="8" type="primary">RTNLB14</name>
    <name evidence="8" type="ORF">SDJN03_27827</name>
</gene>
<dbReference type="PROSITE" id="PS50845">
    <property type="entry name" value="RETICULON"/>
    <property type="match status" value="1"/>
</dbReference>
<accession>A0AAV6M3K2</accession>
<dbReference type="PANTHER" id="PTHR10994:SF157">
    <property type="entry name" value="RETICULON-LIKE PROTEIN B14"/>
    <property type="match status" value="1"/>
</dbReference>